<dbReference type="AlphaFoldDB" id="A0A317PM70"/>
<sequence>MHYRNCVAGGLIAIFSILAAGSAKANEQPLYDRRIEEAVIRILQPKLGDLRGGFGLEADGHVQPAITQGDGDGGRSIWMKLVERPRMAQISWN</sequence>
<organism evidence="2 3">
    <name type="scientific">Hoeflea marina</name>
    <dbReference type="NCBI Taxonomy" id="274592"/>
    <lineage>
        <taxon>Bacteria</taxon>
        <taxon>Pseudomonadati</taxon>
        <taxon>Pseudomonadota</taxon>
        <taxon>Alphaproteobacteria</taxon>
        <taxon>Hyphomicrobiales</taxon>
        <taxon>Rhizobiaceae</taxon>
        <taxon>Hoeflea</taxon>
    </lineage>
</organism>
<proteinExistence type="predicted"/>
<evidence type="ECO:0000256" key="1">
    <source>
        <dbReference type="SAM" id="SignalP"/>
    </source>
</evidence>
<comment type="caution">
    <text evidence="2">The sequence shown here is derived from an EMBL/GenBank/DDBJ whole genome shotgun (WGS) entry which is preliminary data.</text>
</comment>
<accession>A0A317PM70</accession>
<dbReference type="EMBL" id="QGTR01000002">
    <property type="protein sequence ID" value="PWW01837.1"/>
    <property type="molecule type" value="Genomic_DNA"/>
</dbReference>
<dbReference type="RefSeq" id="WP_110031593.1">
    <property type="nucleotide sequence ID" value="NZ_QGTR01000002.1"/>
</dbReference>
<feature type="signal peptide" evidence="1">
    <location>
        <begin position="1"/>
        <end position="25"/>
    </location>
</feature>
<name>A0A317PM70_9HYPH</name>
<gene>
    <name evidence="2" type="ORF">DFR52_102501</name>
</gene>
<evidence type="ECO:0000313" key="2">
    <source>
        <dbReference type="EMBL" id="PWW01837.1"/>
    </source>
</evidence>
<dbReference type="OrthoDB" id="8117467at2"/>
<feature type="chain" id="PRO_5016304792" evidence="1">
    <location>
        <begin position="26"/>
        <end position="93"/>
    </location>
</feature>
<evidence type="ECO:0000313" key="3">
    <source>
        <dbReference type="Proteomes" id="UP000246352"/>
    </source>
</evidence>
<protein>
    <submittedName>
        <fullName evidence="2">Uncharacterized protein</fullName>
    </submittedName>
</protein>
<dbReference type="Proteomes" id="UP000246352">
    <property type="component" value="Unassembled WGS sequence"/>
</dbReference>
<keyword evidence="1" id="KW-0732">Signal</keyword>
<reference evidence="2 3" key="1">
    <citation type="submission" date="2018-05" db="EMBL/GenBank/DDBJ databases">
        <title>Genomic Encyclopedia of Type Strains, Phase IV (KMG-IV): sequencing the most valuable type-strain genomes for metagenomic binning, comparative biology and taxonomic classification.</title>
        <authorList>
            <person name="Goeker M."/>
        </authorList>
    </citation>
    <scope>NUCLEOTIDE SEQUENCE [LARGE SCALE GENOMIC DNA]</scope>
    <source>
        <strain evidence="2 3">DSM 16791</strain>
    </source>
</reference>
<keyword evidence="3" id="KW-1185">Reference proteome</keyword>